<dbReference type="Proteomes" id="UP001597526">
    <property type="component" value="Unassembled WGS sequence"/>
</dbReference>
<sequence>MPRIIENRLIDNFKGRDSFDRSELYEFYLDFEPDLKESTFSWRIYDLKKKDIIKTIGRGRYVISYKPKYKANPSENILKIARKVNDQFEDIDYCIWETQWLNQFSRHQTFNKIILVEIEREFVDSLYYYLNDNLRMDIYLKPDEKDIQFYISESDTSVVIQRLVTRAPKSKLKVGKTSVFVATLEKIMVDLFAEERLFHFYQGSEMTHIYENIIKAYSINFTKLFSYAKRRKKEQEIKQFMSSHLLNTLDNILNDRY</sequence>
<dbReference type="Pfam" id="PF20217">
    <property type="entry name" value="DUF6577"/>
    <property type="match status" value="1"/>
</dbReference>
<protein>
    <submittedName>
        <fullName evidence="1">DUF6577 family protein</fullName>
    </submittedName>
</protein>
<keyword evidence="2" id="KW-1185">Reference proteome</keyword>
<dbReference type="InterPro" id="IPR046484">
    <property type="entry name" value="DUF6577"/>
</dbReference>
<dbReference type="RefSeq" id="WP_377765786.1">
    <property type="nucleotide sequence ID" value="NZ_JBHULB010000006.1"/>
</dbReference>
<proteinExistence type="predicted"/>
<organism evidence="1 2">
    <name type="scientific">Croceitalea marina</name>
    <dbReference type="NCBI Taxonomy" id="1775166"/>
    <lineage>
        <taxon>Bacteria</taxon>
        <taxon>Pseudomonadati</taxon>
        <taxon>Bacteroidota</taxon>
        <taxon>Flavobacteriia</taxon>
        <taxon>Flavobacteriales</taxon>
        <taxon>Flavobacteriaceae</taxon>
        <taxon>Croceitalea</taxon>
    </lineage>
</organism>
<comment type="caution">
    <text evidence="1">The sequence shown here is derived from an EMBL/GenBank/DDBJ whole genome shotgun (WGS) entry which is preliminary data.</text>
</comment>
<accession>A0ABW5MV83</accession>
<dbReference type="EMBL" id="JBHULB010000006">
    <property type="protein sequence ID" value="MFD2586088.1"/>
    <property type="molecule type" value="Genomic_DNA"/>
</dbReference>
<name>A0ABW5MV83_9FLAO</name>
<gene>
    <name evidence="1" type="ORF">ACFSQJ_04055</name>
</gene>
<reference evidence="2" key="1">
    <citation type="journal article" date="2019" name="Int. J. Syst. Evol. Microbiol.">
        <title>The Global Catalogue of Microorganisms (GCM) 10K type strain sequencing project: providing services to taxonomists for standard genome sequencing and annotation.</title>
        <authorList>
            <consortium name="The Broad Institute Genomics Platform"/>
            <consortium name="The Broad Institute Genome Sequencing Center for Infectious Disease"/>
            <person name="Wu L."/>
            <person name="Ma J."/>
        </authorList>
    </citation>
    <scope>NUCLEOTIDE SEQUENCE [LARGE SCALE GENOMIC DNA]</scope>
    <source>
        <strain evidence="2">KCTC 52368</strain>
    </source>
</reference>
<evidence type="ECO:0000313" key="1">
    <source>
        <dbReference type="EMBL" id="MFD2586088.1"/>
    </source>
</evidence>
<evidence type="ECO:0000313" key="2">
    <source>
        <dbReference type="Proteomes" id="UP001597526"/>
    </source>
</evidence>